<evidence type="ECO:0000256" key="3">
    <source>
        <dbReference type="ARBA" id="ARBA00022801"/>
    </source>
</evidence>
<accession>A0ABW7FVX6</accession>
<keyword evidence="3 11" id="KW-0378">Hydrolase</keyword>
<evidence type="ECO:0000256" key="2">
    <source>
        <dbReference type="ARBA" id="ARBA00022729"/>
    </source>
</evidence>
<dbReference type="PANTHER" id="PTHR21581">
    <property type="entry name" value="D-ALANYL-D-ALANINE CARBOXYPEPTIDASE"/>
    <property type="match status" value="1"/>
</dbReference>
<feature type="signal peptide" evidence="9">
    <location>
        <begin position="1"/>
        <end position="26"/>
    </location>
</feature>
<evidence type="ECO:0000256" key="1">
    <source>
        <dbReference type="ARBA" id="ARBA00007164"/>
    </source>
</evidence>
<feature type="chain" id="PRO_5045695108" evidence="9">
    <location>
        <begin position="27"/>
        <end position="333"/>
    </location>
</feature>
<comment type="caution">
    <text evidence="11">The sequence shown here is derived from an EMBL/GenBank/DDBJ whole genome shotgun (WGS) entry which is preliminary data.</text>
</comment>
<evidence type="ECO:0000256" key="4">
    <source>
        <dbReference type="ARBA" id="ARBA00022960"/>
    </source>
</evidence>
<evidence type="ECO:0000256" key="6">
    <source>
        <dbReference type="ARBA" id="ARBA00023316"/>
    </source>
</evidence>
<feature type="compositionally biased region" description="Basic residues" evidence="8">
    <location>
        <begin position="43"/>
        <end position="57"/>
    </location>
</feature>
<dbReference type="InterPro" id="IPR001967">
    <property type="entry name" value="Peptidase_S11_N"/>
</dbReference>
<dbReference type="RefSeq" id="WP_394460730.1">
    <property type="nucleotide sequence ID" value="NZ_JBIGHZ010000003.1"/>
</dbReference>
<dbReference type="GO" id="GO:0016787">
    <property type="term" value="F:hydrolase activity"/>
    <property type="evidence" value="ECO:0007669"/>
    <property type="project" value="UniProtKB-KW"/>
</dbReference>
<dbReference type="EC" id="3.4.21.-" evidence="11"/>
<name>A0ABW7FVX6_9BURK</name>
<gene>
    <name evidence="11" type="primary">pbpG</name>
    <name evidence="11" type="ORF">ACG0Z6_09485</name>
</gene>
<dbReference type="PRINTS" id="PR00725">
    <property type="entry name" value="DADACBPTASE1"/>
</dbReference>
<keyword evidence="4" id="KW-0133">Cell shape</keyword>
<sequence>MKLFKTWTCSAALSLTLVGLASVAPAQEASAQSRSAKSETRAKSKSYRPAKPAQRKTRKAAVATVAVAAPMSFGKIYGLHTVDDPLDLKSSVALVLDQDTNEVLFAKNPRAVLPIASITKLMTALLVVEAGQSLDEVLTITEEDRDTEKGTHSRLSIGTQLTRGELLHLALMSSENRAANALGRHFPGGLGAFVHAMNTKARALGMADTHFVEPTGLSSNNQSSAKDLAQLVKVAHQFPLLREYSTSKEHVVDVGRHQMQFRTTNGLVRKSDWDIGLQKTGFINEAGQCLVMQAQLAGRKLIMVFLDSAGKYSRIGDAERVRKWLVAPSSTRP</sequence>
<dbReference type="NCBIfam" id="NF008668">
    <property type="entry name" value="PRK11669.1"/>
    <property type="match status" value="1"/>
</dbReference>
<dbReference type="SUPFAM" id="SSF56601">
    <property type="entry name" value="beta-lactamase/transpeptidase-like"/>
    <property type="match status" value="1"/>
</dbReference>
<dbReference type="InterPro" id="IPR012338">
    <property type="entry name" value="Beta-lactam/transpept-like"/>
</dbReference>
<dbReference type="Proteomes" id="UP001606099">
    <property type="component" value="Unassembled WGS sequence"/>
</dbReference>
<evidence type="ECO:0000313" key="12">
    <source>
        <dbReference type="Proteomes" id="UP001606099"/>
    </source>
</evidence>
<feature type="region of interest" description="Disordered" evidence="8">
    <location>
        <begin position="29"/>
        <end position="57"/>
    </location>
</feature>
<evidence type="ECO:0000256" key="9">
    <source>
        <dbReference type="SAM" id="SignalP"/>
    </source>
</evidence>
<proteinExistence type="inferred from homology"/>
<keyword evidence="6" id="KW-0961">Cell wall biogenesis/degradation</keyword>
<dbReference type="PANTHER" id="PTHR21581:SF26">
    <property type="entry name" value="D-ALANYL-D-ALANINE ENDOPEPTIDASE"/>
    <property type="match status" value="1"/>
</dbReference>
<protein>
    <submittedName>
        <fullName evidence="11">D-alanyl-D-alanine endopeptidase</fullName>
        <ecNumber evidence="11">3.4.21.-</ecNumber>
    </submittedName>
</protein>
<organism evidence="11 12">
    <name type="scientific">Roseateles rivi</name>
    <dbReference type="NCBI Taxonomy" id="3299028"/>
    <lineage>
        <taxon>Bacteria</taxon>
        <taxon>Pseudomonadati</taxon>
        <taxon>Pseudomonadota</taxon>
        <taxon>Betaproteobacteria</taxon>
        <taxon>Burkholderiales</taxon>
        <taxon>Sphaerotilaceae</taxon>
        <taxon>Roseateles</taxon>
    </lineage>
</organism>
<dbReference type="EMBL" id="JBIGHZ010000003">
    <property type="protein sequence ID" value="MFG6448470.1"/>
    <property type="molecule type" value="Genomic_DNA"/>
</dbReference>
<evidence type="ECO:0000313" key="11">
    <source>
        <dbReference type="EMBL" id="MFG6448470.1"/>
    </source>
</evidence>
<dbReference type="InterPro" id="IPR018044">
    <property type="entry name" value="Peptidase_S11"/>
</dbReference>
<keyword evidence="2 9" id="KW-0732">Signal</keyword>
<feature type="domain" description="Peptidase S11 D-alanyl-D-alanine carboxypeptidase A N-terminal" evidence="10">
    <location>
        <begin position="84"/>
        <end position="308"/>
    </location>
</feature>
<evidence type="ECO:0000256" key="7">
    <source>
        <dbReference type="RuleBase" id="RU004016"/>
    </source>
</evidence>
<comment type="similarity">
    <text evidence="1 7">Belongs to the peptidase S11 family.</text>
</comment>
<evidence type="ECO:0000259" key="10">
    <source>
        <dbReference type="Pfam" id="PF00768"/>
    </source>
</evidence>
<keyword evidence="12" id="KW-1185">Reference proteome</keyword>
<evidence type="ECO:0000256" key="5">
    <source>
        <dbReference type="ARBA" id="ARBA00022984"/>
    </source>
</evidence>
<keyword evidence="5" id="KW-0573">Peptidoglycan synthesis</keyword>
<evidence type="ECO:0000256" key="8">
    <source>
        <dbReference type="SAM" id="MobiDB-lite"/>
    </source>
</evidence>
<dbReference type="Pfam" id="PF00768">
    <property type="entry name" value="Peptidase_S11"/>
    <property type="match status" value="1"/>
</dbReference>
<dbReference type="Gene3D" id="3.40.710.10">
    <property type="entry name" value="DD-peptidase/beta-lactamase superfamily"/>
    <property type="match status" value="1"/>
</dbReference>
<reference evidence="11 12" key="1">
    <citation type="submission" date="2024-08" db="EMBL/GenBank/DDBJ databases">
        <authorList>
            <person name="Lu H."/>
        </authorList>
    </citation>
    <scope>NUCLEOTIDE SEQUENCE [LARGE SCALE GENOMIC DNA]</scope>
    <source>
        <strain evidence="11 12">BYS180W</strain>
    </source>
</reference>